<evidence type="ECO:0000313" key="3">
    <source>
        <dbReference type="EMBL" id="MFC5411247.1"/>
    </source>
</evidence>
<reference evidence="4" key="1">
    <citation type="journal article" date="2019" name="Int. J. Syst. Evol. Microbiol.">
        <title>The Global Catalogue of Microorganisms (GCM) 10K type strain sequencing project: providing services to taxonomists for standard genome sequencing and annotation.</title>
        <authorList>
            <consortium name="The Broad Institute Genomics Platform"/>
            <consortium name="The Broad Institute Genome Sequencing Center for Infectious Disease"/>
            <person name="Wu L."/>
            <person name="Ma J."/>
        </authorList>
    </citation>
    <scope>NUCLEOTIDE SEQUENCE [LARGE SCALE GENOMIC DNA]</scope>
    <source>
        <strain evidence="4">CCUG 55250</strain>
    </source>
</reference>
<comment type="caution">
    <text evidence="3">The sequence shown here is derived from an EMBL/GenBank/DDBJ whole genome shotgun (WGS) entry which is preliminary data.</text>
</comment>
<feature type="domain" description="Peptidoglycan binding-like" evidence="1">
    <location>
        <begin position="24"/>
        <end position="84"/>
    </location>
</feature>
<dbReference type="InterPro" id="IPR002477">
    <property type="entry name" value="Peptidoglycan-bd-like"/>
</dbReference>
<protein>
    <submittedName>
        <fullName evidence="3">Peptidoglycan-binding protein</fullName>
    </submittedName>
</protein>
<dbReference type="Pfam" id="PF05257">
    <property type="entry name" value="CHAP"/>
    <property type="match status" value="1"/>
</dbReference>
<dbReference type="Proteomes" id="UP001596106">
    <property type="component" value="Unassembled WGS sequence"/>
</dbReference>
<dbReference type="EMBL" id="JBHSMA010000005">
    <property type="protein sequence ID" value="MFC5411247.1"/>
    <property type="molecule type" value="Genomic_DNA"/>
</dbReference>
<dbReference type="RefSeq" id="WP_379847936.1">
    <property type="nucleotide sequence ID" value="NZ_JBHSMA010000005.1"/>
</dbReference>
<accession>A0ABW0IJE9</accession>
<keyword evidence="4" id="KW-1185">Reference proteome</keyword>
<evidence type="ECO:0000259" key="1">
    <source>
        <dbReference type="Pfam" id="PF01471"/>
    </source>
</evidence>
<feature type="domain" description="Peptidase C51" evidence="2">
    <location>
        <begin position="140"/>
        <end position="234"/>
    </location>
</feature>
<dbReference type="InterPro" id="IPR007921">
    <property type="entry name" value="CHAP_dom"/>
</dbReference>
<dbReference type="InterPro" id="IPR036366">
    <property type="entry name" value="PGBDSf"/>
</dbReference>
<dbReference type="InterPro" id="IPR036365">
    <property type="entry name" value="PGBD-like_sf"/>
</dbReference>
<organism evidence="3 4">
    <name type="scientific">Larkinella bovis</name>
    <dbReference type="NCBI Taxonomy" id="683041"/>
    <lineage>
        <taxon>Bacteria</taxon>
        <taxon>Pseudomonadati</taxon>
        <taxon>Bacteroidota</taxon>
        <taxon>Cytophagia</taxon>
        <taxon>Cytophagales</taxon>
        <taxon>Spirosomataceae</taxon>
        <taxon>Larkinella</taxon>
    </lineage>
</organism>
<gene>
    <name evidence="3" type="ORF">ACFPMF_18140</name>
</gene>
<proteinExistence type="predicted"/>
<dbReference type="Pfam" id="PF01471">
    <property type="entry name" value="PG_binding_1"/>
    <property type="match status" value="1"/>
</dbReference>
<name>A0ABW0IJE9_9BACT</name>
<evidence type="ECO:0000259" key="2">
    <source>
        <dbReference type="Pfam" id="PF05257"/>
    </source>
</evidence>
<sequence length="267" mass="28649">MEPILAAPLPFPGVVIKPGHKNKATVRAIQQRLNEFGCGPIEVDGDFGKQTTLAVKTFQARFTDSDGLPLVIDGKIGSITWAVLFGTQSVPVTNDTPSPLLQAVLAFAVTQIGVLESPRGSNRGPEVDQYLRSVGLNPAGGNFAWCVAFLYFCFQQASAKLNRPNPMIKTAGVMDHWNRAATKPVPRITTTRAINNPSLVKPGHIFTISLGDGLGHCGIVEQVIGGKLVTIEGNTNEGGSREGIGVFRRSLRKIVDINKGFIDYSTL</sequence>
<dbReference type="Gene3D" id="1.10.101.10">
    <property type="entry name" value="PGBD-like superfamily/PGBD"/>
    <property type="match status" value="1"/>
</dbReference>
<evidence type="ECO:0000313" key="4">
    <source>
        <dbReference type="Proteomes" id="UP001596106"/>
    </source>
</evidence>
<dbReference type="SUPFAM" id="SSF47090">
    <property type="entry name" value="PGBD-like"/>
    <property type="match status" value="1"/>
</dbReference>